<evidence type="ECO:0000313" key="2">
    <source>
        <dbReference type="Proteomes" id="UP000050741"/>
    </source>
</evidence>
<proteinExistence type="predicted"/>
<accession>A0A183C866</accession>
<protein>
    <submittedName>
        <fullName evidence="3">UCR_hinge domain-containing protein</fullName>
    </submittedName>
</protein>
<reference evidence="2" key="2">
    <citation type="submission" date="2014-05" db="EMBL/GenBank/DDBJ databases">
        <title>The genome and life-stage specific transcriptomes of Globodera pallida elucidate key aspects of plant parasitism by a cyst nematode.</title>
        <authorList>
            <person name="Cotton J.A."/>
            <person name="Lilley C.J."/>
            <person name="Jones L.M."/>
            <person name="Kikuchi T."/>
            <person name="Reid A.J."/>
            <person name="Thorpe P."/>
            <person name="Tsai I.J."/>
            <person name="Beasley H."/>
            <person name="Blok V."/>
            <person name="Cock P.J.A."/>
            <person name="Van den Akker S.E."/>
            <person name="Holroyd N."/>
            <person name="Hunt M."/>
            <person name="Mantelin S."/>
            <person name="Naghra H."/>
            <person name="Pain A."/>
            <person name="Palomares-Rius J.E."/>
            <person name="Zarowiecki M."/>
            <person name="Berriman M."/>
            <person name="Jones J.T."/>
            <person name="Urwin P.E."/>
        </authorList>
    </citation>
    <scope>NUCLEOTIDE SEQUENCE [LARGE SCALE GENOMIC DNA]</scope>
    <source>
        <strain evidence="2">Lindley</strain>
    </source>
</reference>
<dbReference type="AlphaFoldDB" id="A0A183C866"/>
<name>A0A183C866_GLOPA</name>
<organism evidence="2 3">
    <name type="scientific">Globodera pallida</name>
    <name type="common">Potato cyst nematode worm</name>
    <name type="synonym">Heterodera pallida</name>
    <dbReference type="NCBI Taxonomy" id="36090"/>
    <lineage>
        <taxon>Eukaryota</taxon>
        <taxon>Metazoa</taxon>
        <taxon>Ecdysozoa</taxon>
        <taxon>Nematoda</taxon>
        <taxon>Chromadorea</taxon>
        <taxon>Rhabditida</taxon>
        <taxon>Tylenchina</taxon>
        <taxon>Tylenchomorpha</taxon>
        <taxon>Tylenchoidea</taxon>
        <taxon>Heteroderidae</taxon>
        <taxon>Heteroderinae</taxon>
        <taxon>Globodera</taxon>
    </lineage>
</organism>
<reference evidence="2" key="1">
    <citation type="submission" date="2013-12" db="EMBL/GenBank/DDBJ databases">
        <authorList>
            <person name="Aslett M."/>
        </authorList>
    </citation>
    <scope>NUCLEOTIDE SEQUENCE [LARGE SCALE GENOMIC DNA]</scope>
    <source>
        <strain evidence="2">Lindley</strain>
    </source>
</reference>
<keyword evidence="1" id="KW-0175">Coiled coil</keyword>
<keyword evidence="2" id="KW-1185">Reference proteome</keyword>
<evidence type="ECO:0000256" key="1">
    <source>
        <dbReference type="SAM" id="Coils"/>
    </source>
</evidence>
<feature type="coiled-coil region" evidence="1">
    <location>
        <begin position="21"/>
        <end position="52"/>
    </location>
</feature>
<dbReference type="Proteomes" id="UP000050741">
    <property type="component" value="Unassembled WGS sequence"/>
</dbReference>
<reference evidence="3" key="3">
    <citation type="submission" date="2016-06" db="UniProtKB">
        <authorList>
            <consortium name="WormBaseParasite"/>
        </authorList>
    </citation>
    <scope>IDENTIFICATION</scope>
</reference>
<sequence>MPNIVAFCNRSAQQLGGDWKAESAEEEEEEEEEEIAKEYDEAEAVCNEFTEEECACEYVKKTYRIYYCEMDGEECTVRKMIPNDDQ</sequence>
<dbReference type="WBParaSite" id="GPLIN_000906200">
    <property type="protein sequence ID" value="GPLIN_000906200"/>
    <property type="gene ID" value="GPLIN_000906200"/>
</dbReference>
<evidence type="ECO:0000313" key="3">
    <source>
        <dbReference type="WBParaSite" id="GPLIN_000906200"/>
    </source>
</evidence>